<comment type="caution">
    <text evidence="1">The sequence shown here is derived from an EMBL/GenBank/DDBJ whole genome shotgun (WGS) entry which is preliminary data.</text>
</comment>
<proteinExistence type="predicted"/>
<dbReference type="Proteomes" id="UP000675554">
    <property type="component" value="Unassembled WGS sequence"/>
</dbReference>
<organism evidence="1 2">
    <name type="scientific">Streptomyces daliensis</name>
    <dbReference type="NCBI Taxonomy" id="299421"/>
    <lineage>
        <taxon>Bacteria</taxon>
        <taxon>Bacillati</taxon>
        <taxon>Actinomycetota</taxon>
        <taxon>Actinomycetes</taxon>
        <taxon>Kitasatosporales</taxon>
        <taxon>Streptomycetaceae</taxon>
        <taxon>Streptomyces</taxon>
    </lineage>
</organism>
<sequence length="82" mass="8793">GTRAVEHLRAVMTELKVATVSSQVALNAFTDFAITDPTLPGEITPGEHQEPTLFELLDDLIAWSAAFKGVRQRLAEAETAGA</sequence>
<gene>
    <name evidence="1" type="ORF">KDA82_25630</name>
</gene>
<evidence type="ECO:0000313" key="2">
    <source>
        <dbReference type="Proteomes" id="UP000675554"/>
    </source>
</evidence>
<feature type="non-terminal residue" evidence="1">
    <location>
        <position position="1"/>
    </location>
</feature>
<evidence type="ECO:0000313" key="1">
    <source>
        <dbReference type="EMBL" id="MBR7676331.1"/>
    </source>
</evidence>
<name>A0A8T4IV58_9ACTN</name>
<accession>A0A8T4IV58</accession>
<reference evidence="1" key="1">
    <citation type="submission" date="2021-04" db="EMBL/GenBank/DDBJ databases">
        <title>Sequencing of actinobacteria type strains.</title>
        <authorList>
            <person name="Nguyen G.-S."/>
            <person name="Wentzel A."/>
        </authorList>
    </citation>
    <scope>NUCLEOTIDE SEQUENCE</scope>
    <source>
        <strain evidence="1">DSM 42095</strain>
    </source>
</reference>
<keyword evidence="2" id="KW-1185">Reference proteome</keyword>
<protein>
    <submittedName>
        <fullName evidence="1">NADPH-dependent FMN reductase</fullName>
    </submittedName>
</protein>
<dbReference type="AlphaFoldDB" id="A0A8T4IV58"/>
<dbReference type="EMBL" id="JAGSMN010000640">
    <property type="protein sequence ID" value="MBR7676331.1"/>
    <property type="molecule type" value="Genomic_DNA"/>
</dbReference>